<dbReference type="VEuPathDB" id="FungiDB:An08g02330"/>
<dbReference type="InterPro" id="IPR036259">
    <property type="entry name" value="MFS_trans_sf"/>
</dbReference>
<dbReference type="PROSITE" id="PS50929">
    <property type="entry name" value="ABC_TM1F"/>
    <property type="match status" value="2"/>
</dbReference>
<evidence type="ECO:0000256" key="5">
    <source>
        <dbReference type="ARBA" id="ARBA00022692"/>
    </source>
</evidence>
<feature type="transmembrane region" description="Helical" evidence="11">
    <location>
        <begin position="1471"/>
        <end position="1492"/>
    </location>
</feature>
<dbReference type="Gene3D" id="1.20.1560.10">
    <property type="entry name" value="ABC transporter type 1, transmembrane domain"/>
    <property type="match status" value="2"/>
</dbReference>
<dbReference type="CDD" id="cd18580">
    <property type="entry name" value="ABC_6TM_ABCC_D2"/>
    <property type="match status" value="1"/>
</dbReference>
<dbReference type="Pfam" id="PF00005">
    <property type="entry name" value="ABC_tran"/>
    <property type="match status" value="2"/>
</dbReference>
<dbReference type="SUPFAM" id="SSF90123">
    <property type="entry name" value="ABC transporter transmembrane region"/>
    <property type="match status" value="2"/>
</dbReference>
<dbReference type="Pfam" id="PF00664">
    <property type="entry name" value="ABC_membrane"/>
    <property type="match status" value="2"/>
</dbReference>
<evidence type="ECO:0000259" key="13">
    <source>
        <dbReference type="PROSITE" id="PS50893"/>
    </source>
</evidence>
<dbReference type="InterPro" id="IPR036640">
    <property type="entry name" value="ABC1_TM_sf"/>
</dbReference>
<evidence type="ECO:0000256" key="11">
    <source>
        <dbReference type="SAM" id="Phobius"/>
    </source>
</evidence>
<dbReference type="FunFam" id="3.40.50.300:FF:002145">
    <property type="entry name" value="ABC transporter (MsbA subfamily)"/>
    <property type="match status" value="1"/>
</dbReference>
<keyword evidence="5 11" id="KW-0812">Transmembrane</keyword>
<dbReference type="VEuPathDB" id="FungiDB:M747DRAFT_326118"/>
<feature type="transmembrane region" description="Helical" evidence="11">
    <location>
        <begin position="371"/>
        <end position="391"/>
    </location>
</feature>
<dbReference type="OrthoDB" id="6500128at2759"/>
<evidence type="ECO:0000256" key="10">
    <source>
        <dbReference type="ARBA" id="ARBA00023180"/>
    </source>
</evidence>
<feature type="transmembrane region" description="Helical" evidence="11">
    <location>
        <begin position="12"/>
        <end position="34"/>
    </location>
</feature>
<keyword evidence="10" id="KW-0325">Glycoprotein</keyword>
<dbReference type="PRINTS" id="PR01036">
    <property type="entry name" value="TCRTETB"/>
</dbReference>
<evidence type="ECO:0000256" key="4">
    <source>
        <dbReference type="ARBA" id="ARBA00022475"/>
    </source>
</evidence>
<feature type="domain" description="ABC transmembrane type-1" evidence="14">
    <location>
        <begin position="1363"/>
        <end position="1640"/>
    </location>
</feature>
<accession>A0A117DWR7</accession>
<dbReference type="PROSITE" id="PS50850">
    <property type="entry name" value="MFS"/>
    <property type="match status" value="1"/>
</dbReference>
<evidence type="ECO:0000256" key="2">
    <source>
        <dbReference type="ARBA" id="ARBA00009726"/>
    </source>
</evidence>
<dbReference type="VEuPathDB" id="FungiDB:M747DRAFT_338758"/>
<dbReference type="PANTHER" id="PTHR24223">
    <property type="entry name" value="ATP-BINDING CASSETTE SUB-FAMILY C"/>
    <property type="match status" value="1"/>
</dbReference>
<feature type="transmembrane region" description="Helical" evidence="11">
    <location>
        <begin position="538"/>
        <end position="557"/>
    </location>
</feature>
<feature type="transmembrane region" description="Helical" evidence="11">
    <location>
        <begin position="162"/>
        <end position="182"/>
    </location>
</feature>
<comment type="subcellular location">
    <subcellularLocation>
        <location evidence="1">Cell membrane</location>
        <topology evidence="1">Multi-pass membrane protein</topology>
    </subcellularLocation>
</comment>
<feature type="transmembrane region" description="Helical" evidence="11">
    <location>
        <begin position="1585"/>
        <end position="1606"/>
    </location>
</feature>
<dbReference type="Gene3D" id="1.20.1250.20">
    <property type="entry name" value="MFS general substrate transporter like domains"/>
    <property type="match status" value="1"/>
</dbReference>
<dbReference type="PANTHER" id="PTHR24223:SF399">
    <property type="entry name" value="ABC TRANSPORTER ATNG"/>
    <property type="match status" value="1"/>
</dbReference>
<feature type="transmembrane region" description="Helical" evidence="11">
    <location>
        <begin position="611"/>
        <end position="628"/>
    </location>
</feature>
<feature type="transmembrane region" description="Helical" evidence="11">
    <location>
        <begin position="891"/>
        <end position="913"/>
    </location>
</feature>
<dbReference type="InterPro" id="IPR003593">
    <property type="entry name" value="AAA+_ATPase"/>
</dbReference>
<keyword evidence="9 11" id="KW-0472">Membrane</keyword>
<dbReference type="InterPro" id="IPR044726">
    <property type="entry name" value="ABCC_6TM_D2"/>
</dbReference>
<feature type="transmembrane region" description="Helical" evidence="11">
    <location>
        <begin position="46"/>
        <end position="66"/>
    </location>
</feature>
<feature type="transmembrane region" description="Helical" evidence="11">
    <location>
        <begin position="577"/>
        <end position="599"/>
    </location>
</feature>
<comment type="similarity">
    <text evidence="2">Belongs to the ABC transporter superfamily. ABCC family. Conjugate transporter (TC 3.A.1.208) subfamily.</text>
</comment>
<keyword evidence="4" id="KW-1003">Cell membrane</keyword>
<dbReference type="VEuPathDB" id="FungiDB:An07g00150"/>
<keyword evidence="3" id="KW-0813">Transport</keyword>
<feature type="transmembrane region" description="Helical" evidence="11">
    <location>
        <begin position="403"/>
        <end position="427"/>
    </location>
</feature>
<feature type="transmembrane region" description="Helical" evidence="11">
    <location>
        <begin position="203"/>
        <end position="225"/>
    </location>
</feature>
<protein>
    <submittedName>
        <fullName evidence="15">Multidrug resistance protein</fullName>
    </submittedName>
</protein>
<dbReference type="VEuPathDB" id="FungiDB:ASPNIDRAFT2_1154050"/>
<dbReference type="OMA" id="QEPWLPN"/>
<name>A0A117DWR7_ASPNG</name>
<feature type="transmembrane region" description="Helical" evidence="11">
    <location>
        <begin position="73"/>
        <end position="93"/>
    </location>
</feature>
<dbReference type="InterPro" id="IPR017871">
    <property type="entry name" value="ABC_transporter-like_CS"/>
</dbReference>
<feature type="transmembrane region" description="Helical" evidence="11">
    <location>
        <begin position="340"/>
        <end position="359"/>
    </location>
</feature>
<proteinExistence type="inferred from homology"/>
<dbReference type="SUPFAM" id="SSF52540">
    <property type="entry name" value="P-loop containing nucleoside triphosphate hydrolases"/>
    <property type="match status" value="2"/>
</dbReference>
<dbReference type="InterPro" id="IPR011527">
    <property type="entry name" value="ABC1_TM_dom"/>
</dbReference>
<dbReference type="InterPro" id="IPR050173">
    <property type="entry name" value="ABC_transporter_C-like"/>
</dbReference>
<organism evidence="15 16">
    <name type="scientific">Aspergillus niger</name>
    <dbReference type="NCBI Taxonomy" id="5061"/>
    <lineage>
        <taxon>Eukaryota</taxon>
        <taxon>Fungi</taxon>
        <taxon>Dikarya</taxon>
        <taxon>Ascomycota</taxon>
        <taxon>Pezizomycotina</taxon>
        <taxon>Eurotiomycetes</taxon>
        <taxon>Eurotiomycetidae</taxon>
        <taxon>Eurotiales</taxon>
        <taxon>Aspergillaceae</taxon>
        <taxon>Aspergillus</taxon>
        <taxon>Aspergillus subgen. Circumdati</taxon>
    </lineage>
</organism>
<feature type="transmembrane region" description="Helical" evidence="11">
    <location>
        <begin position="308"/>
        <end position="328"/>
    </location>
</feature>
<dbReference type="Proteomes" id="UP000068243">
    <property type="component" value="Unassembled WGS sequence"/>
</dbReference>
<dbReference type="VEuPathDB" id="FungiDB:ATCC64974_54550"/>
<dbReference type="EMBL" id="BCMY01000002">
    <property type="protein sequence ID" value="GAQ36863.1"/>
    <property type="molecule type" value="Genomic_DNA"/>
</dbReference>
<dbReference type="InterPro" id="IPR011701">
    <property type="entry name" value="MFS"/>
</dbReference>
<keyword evidence="8 11" id="KW-1133">Transmembrane helix</keyword>
<feature type="transmembrane region" description="Helical" evidence="11">
    <location>
        <begin position="231"/>
        <end position="253"/>
    </location>
</feature>
<dbReference type="InterPro" id="IPR003439">
    <property type="entry name" value="ABC_transporter-like_ATP-bd"/>
</dbReference>
<feature type="transmembrane region" description="Helical" evidence="11">
    <location>
        <begin position="1498"/>
        <end position="1518"/>
    </location>
</feature>
<sequence>MSDGALTMSSRSIAIGLFLSLMDTTIISTMLYTISDEFDGFKTCSWIVLAYTLSYVGCAVFMARLSDVIGRKFLLCMCFLIFLGASMGCAASKNMSQLIGFRAMQGIGGSGLYAMAMIIYPEISPPPLLPAISGIIGVVVALAGISGPLIGGALTSYRTWRWGFWINGPCAFVPLVTLLLVWPNDFHFAKNVRFRHLDYLGTLLILVGSVLFVFILNEAAIRAYAWNSAPVIIVLIISVLSWGALVYWQWVILSKPRFKQIRPQLPFRLLSSRVMVAGFVSTILTGFVMLLAIVNIPLRAQIVNVKDAVASGILLLPLMAGTAVGSAIGGAASAKRNNAFWTLNLASIFMVIGCASLSTLTDSVDPAPRQWGLEAILGFGIGLSLSTITFLTTMQVEFQDHAVAQGIVAQLRIFGGSIGIASGFIVFNTDVQHTLTGLLTPEQLDAFYRTPAAIYRLPVQQQLLVRQVYVSTFNTDMRICAGIAAACLVATLCTYQRKPQSIRQRLADLEEASAADRTFGPPSHGCSYLDFTLLFEQVIFGIVLSACFLPAVAWRILQLLGQPRKITLESNQHAKVSISVKIILGLALSCSQLILLMLWAMSPQYRNKFTIASASLSFVCSLGIPILSWKEHARTLWLRFPPTIAGTCTAGLGVRFLLLIAESQEKHKYLKPQFVDYSPEKLGGMVNRVMFWWLNPLLARGARGLLNGSHLFPIDSNLSAEAVQAKFELEWLSTLKDRHGGQHKLLLTTLSCVRRTLMWTAIPRIGLIGLKIAQPLFLNCVIRYLSASTKDHAVGGALVGATVLIYLGTAATTSLYMHGLNRAITIVRSLLVTALYEKIQRLDTVTVNNSAALTLMSTDTETICNSLMRLDALFASPIEVGLAIFFLARQVSWACFASVGCALAAVSLSYVVAARSPPRQRIWNQAVQERIAITASVFNSIRSIKLLGASSLVARRICDLRNAELERAQGARMLIMWRNVVANIPQIAGPILTFTIFTMVSGSGVVTSANSFTDLALIALVTQPIQVFVHGITQMGVALGCFKRIQDYLILPEVTAGQISYSSDKHQVPIKPLSPSMFELEALPVNGKCLSVHNATFKYADSTTPILTNVTVEIHSSTLAIVTGATGSGKSSLLKSLIGAVPCVAGSYSKSVAIAYCAQEPWLPSVSVRECVTGPSYFDEEWYTTVLHACALDEDISAFSEGDRTFVGSGGTSLSGGQKQRLAIARAIYSRRKLLILDDVLSALDVITAKKVFDRAFGPKGLCKAHNAAVILACSDPKRITSPDTIINLQDGTITSGPPSEVLQDKIISIPSESEVRPTEERAPVTTGTEKRLIESRHDLPRRLGDFSVYKYYVESMGWKSSACFLGLIVVQVFGSKFPTLWLQYWSDHDFNYSLGVYLGVYGICAFIQLIGTILSITFLIIFLVAKSSRRLHTQLLTATMNARYSFFTAHDSGTILNRFSQDLSQIDNQLSGALLMTIFGAGTLIAEVMLIAAGNKYIAITVPFVITVFYALQNFYLRTSRQLRFMELEAQSPLYTHFLETASGTDTIRAFGWQAAWAAQCRQLVDTAIQPYYTMFCIQRWLNLVLDLMAAGLAIIVVTVAVTLGSSVHTGAIAVSLLNILGFSSSLSYLITSWTQLETTLGAIARVKSYEETVPREDAQNSELIQQPAQDWPSRGSIRLDHIYASYDAQQSPHQCILRDVTLSIYAGEKIAVCGRSGSGKSSLILLLFRLLEPIAGSVFVDEMDLRDVPCDVLRARLTVIPQDPLILPGTLRFNLDPSGEQFSDDAMLSALDTVGLGREPSTGQPYSLDLEISTSTFSRGQFQLLSLARALLRQRETKILVIDEISGNVDIATERLMFQIIGDYFAHATVIAVTHRLRCIRDFDQVVIMQNGCVVETGKPGGLLVGRSLFKQFIPLYQPPATMKVTLTLKRPPSAEDITYLHESLKAIHPEVTETSREGLRICFAAPTMDTEAFVDLFLSWLHSSSPDVIMEGYALVSDI</sequence>
<evidence type="ECO:0000256" key="1">
    <source>
        <dbReference type="ARBA" id="ARBA00004651"/>
    </source>
</evidence>
<dbReference type="Gene3D" id="3.40.50.300">
    <property type="entry name" value="P-loop containing nucleotide triphosphate hydrolases"/>
    <property type="match status" value="2"/>
</dbReference>
<feature type="domain" description="ABC transporter" evidence="13">
    <location>
        <begin position="1679"/>
        <end position="1918"/>
    </location>
</feature>
<dbReference type="VEuPathDB" id="FungiDB:ATCC64974_43170"/>
<feature type="transmembrane region" description="Helical" evidence="11">
    <location>
        <begin position="99"/>
        <end position="120"/>
    </location>
</feature>
<dbReference type="PaxDb" id="5061-CADANGAP00005186"/>
<evidence type="ECO:0000256" key="8">
    <source>
        <dbReference type="ARBA" id="ARBA00022989"/>
    </source>
</evidence>
<dbReference type="InterPro" id="IPR020846">
    <property type="entry name" value="MFS_dom"/>
</dbReference>
<dbReference type="SUPFAM" id="SSF103473">
    <property type="entry name" value="MFS general substrate transporter"/>
    <property type="match status" value="1"/>
</dbReference>
<evidence type="ECO:0000313" key="16">
    <source>
        <dbReference type="Proteomes" id="UP000068243"/>
    </source>
</evidence>
<feature type="transmembrane region" description="Helical" evidence="11">
    <location>
        <begin position="127"/>
        <end position="150"/>
    </location>
</feature>
<comment type="caution">
    <text evidence="15">The sequence shown here is derived from an EMBL/GenBank/DDBJ whole genome shotgun (WGS) entry which is preliminary data.</text>
</comment>
<feature type="transmembrane region" description="Helical" evidence="11">
    <location>
        <begin position="793"/>
        <end position="817"/>
    </location>
</feature>
<reference evidence="16" key="1">
    <citation type="journal article" date="2016" name="Genome Announc.">
        <title>Draft genome sequence of Aspergillus niger strain An76.</title>
        <authorList>
            <person name="Gong W."/>
            <person name="Cheng Z."/>
            <person name="Zhang H."/>
            <person name="Liu L."/>
            <person name="Gao P."/>
            <person name="Wang L."/>
        </authorList>
    </citation>
    <scope>NUCLEOTIDE SEQUENCE [LARGE SCALE GENOMIC DNA]</scope>
    <source>
        <strain evidence="16">An76</strain>
    </source>
</reference>
<feature type="transmembrane region" description="Helical" evidence="11">
    <location>
        <begin position="274"/>
        <end position="296"/>
    </location>
</feature>
<dbReference type="SMART" id="SM00382">
    <property type="entry name" value="AAA"/>
    <property type="match status" value="2"/>
</dbReference>
<evidence type="ECO:0000256" key="7">
    <source>
        <dbReference type="ARBA" id="ARBA00022840"/>
    </source>
</evidence>
<dbReference type="VEuPathDB" id="FungiDB:ASPNIDRAFT2_37295"/>
<evidence type="ECO:0000259" key="14">
    <source>
        <dbReference type="PROSITE" id="PS50929"/>
    </source>
</evidence>
<feature type="transmembrane region" description="Helical" evidence="11">
    <location>
        <begin position="1395"/>
        <end position="1426"/>
    </location>
</feature>
<evidence type="ECO:0000256" key="3">
    <source>
        <dbReference type="ARBA" id="ARBA00022448"/>
    </source>
</evidence>
<dbReference type="GO" id="GO:0005524">
    <property type="term" value="F:ATP binding"/>
    <property type="evidence" value="ECO:0007669"/>
    <property type="project" value="UniProtKB-KW"/>
</dbReference>
<evidence type="ECO:0000259" key="12">
    <source>
        <dbReference type="PROSITE" id="PS50850"/>
    </source>
</evidence>
<dbReference type="PROSITE" id="PS00211">
    <property type="entry name" value="ABC_TRANSPORTER_1"/>
    <property type="match status" value="1"/>
</dbReference>
<dbReference type="GO" id="GO:0005886">
    <property type="term" value="C:plasma membrane"/>
    <property type="evidence" value="ECO:0007669"/>
    <property type="project" value="UniProtKB-SubCell"/>
</dbReference>
<evidence type="ECO:0000256" key="9">
    <source>
        <dbReference type="ARBA" id="ARBA00023136"/>
    </source>
</evidence>
<dbReference type="Pfam" id="PF07690">
    <property type="entry name" value="MFS_1"/>
    <property type="match status" value="1"/>
</dbReference>
<feature type="transmembrane region" description="Helical" evidence="11">
    <location>
        <begin position="1357"/>
        <end position="1375"/>
    </location>
</feature>
<dbReference type="FunFam" id="1.20.1560.10:FF:000066">
    <property type="entry name" value="ABC multidrug transporter (Eurofung)"/>
    <property type="match status" value="1"/>
</dbReference>
<evidence type="ECO:0000256" key="6">
    <source>
        <dbReference type="ARBA" id="ARBA00022741"/>
    </source>
</evidence>
<keyword evidence="7" id="KW-0067">ATP-binding</keyword>
<dbReference type="GO" id="GO:0016887">
    <property type="term" value="F:ATP hydrolysis activity"/>
    <property type="evidence" value="ECO:0007669"/>
    <property type="project" value="InterPro"/>
</dbReference>
<dbReference type="InterPro" id="IPR027417">
    <property type="entry name" value="P-loop_NTPase"/>
</dbReference>
<dbReference type="PROSITE" id="PS50893">
    <property type="entry name" value="ABC_TRANSPORTER_2"/>
    <property type="match status" value="2"/>
</dbReference>
<evidence type="ECO:0000313" key="15">
    <source>
        <dbReference type="EMBL" id="GAQ36863.1"/>
    </source>
</evidence>
<feature type="domain" description="ABC transmembrane type-1" evidence="14">
    <location>
        <begin position="765"/>
        <end position="1035"/>
    </location>
</feature>
<keyword evidence="6" id="KW-0547">Nucleotide-binding</keyword>
<dbReference type="GO" id="GO:0140359">
    <property type="term" value="F:ABC-type transporter activity"/>
    <property type="evidence" value="ECO:0007669"/>
    <property type="project" value="InterPro"/>
</dbReference>
<feature type="domain" description="ABC transporter" evidence="13">
    <location>
        <begin position="1090"/>
        <end position="1316"/>
    </location>
</feature>
<feature type="domain" description="Major facilitator superfamily (MFS) profile" evidence="12">
    <location>
        <begin position="9"/>
        <end position="502"/>
    </location>
</feature>
<gene>
    <name evidence="15" type="ORF">ABL_01897</name>
</gene>